<feature type="region of interest" description="Disordered" evidence="8">
    <location>
        <begin position="192"/>
        <end position="211"/>
    </location>
</feature>
<feature type="compositionally biased region" description="Polar residues" evidence="8">
    <location>
        <begin position="917"/>
        <end position="930"/>
    </location>
</feature>
<evidence type="ECO:0000256" key="3">
    <source>
        <dbReference type="ARBA" id="ARBA00022598"/>
    </source>
</evidence>
<dbReference type="GO" id="GO:0070735">
    <property type="term" value="F:protein-glycine ligase activity"/>
    <property type="evidence" value="ECO:0007669"/>
    <property type="project" value="UniProtKB-ARBA"/>
</dbReference>
<keyword evidence="3" id="KW-0436">Ligase</keyword>
<dbReference type="Gene3D" id="3.30.470.20">
    <property type="entry name" value="ATP-grasp fold, B domain"/>
    <property type="match status" value="1"/>
</dbReference>
<evidence type="ECO:0000313" key="11">
    <source>
        <dbReference type="Proteomes" id="UP001519460"/>
    </source>
</evidence>
<keyword evidence="4 7" id="KW-0547">Nucleotide-binding</keyword>
<evidence type="ECO:0000313" key="10">
    <source>
        <dbReference type="EMBL" id="KAK7482764.1"/>
    </source>
</evidence>
<keyword evidence="6" id="KW-0206">Cytoskeleton</keyword>
<feature type="region of interest" description="Disordered" evidence="8">
    <location>
        <begin position="981"/>
        <end position="1000"/>
    </location>
</feature>
<evidence type="ECO:0000256" key="7">
    <source>
        <dbReference type="PROSITE-ProRule" id="PRU00409"/>
    </source>
</evidence>
<feature type="compositionally biased region" description="Low complexity" evidence="8">
    <location>
        <begin position="891"/>
        <end position="901"/>
    </location>
</feature>
<dbReference type="InterPro" id="IPR004344">
    <property type="entry name" value="TTL/TTLL_fam"/>
</dbReference>
<comment type="caution">
    <text evidence="10">The sequence shown here is derived from an EMBL/GenBank/DDBJ whole genome shotgun (WGS) entry which is preliminary data.</text>
</comment>
<dbReference type="PROSITE" id="PS50975">
    <property type="entry name" value="ATP_GRASP"/>
    <property type="match status" value="1"/>
</dbReference>
<feature type="region of interest" description="Disordered" evidence="8">
    <location>
        <begin position="849"/>
        <end position="956"/>
    </location>
</feature>
<feature type="compositionally biased region" description="Low complexity" evidence="8">
    <location>
        <begin position="1046"/>
        <end position="1055"/>
    </location>
</feature>
<dbReference type="Pfam" id="PF03133">
    <property type="entry name" value="TTL"/>
    <property type="match status" value="1"/>
</dbReference>
<evidence type="ECO:0000256" key="1">
    <source>
        <dbReference type="ARBA" id="ARBA00004245"/>
    </source>
</evidence>
<feature type="compositionally biased region" description="Low complexity" evidence="8">
    <location>
        <begin position="85"/>
        <end position="96"/>
    </location>
</feature>
<proteinExistence type="predicted"/>
<dbReference type="EMBL" id="JACVVK020000238">
    <property type="protein sequence ID" value="KAK7482764.1"/>
    <property type="molecule type" value="Genomic_DNA"/>
</dbReference>
<dbReference type="SUPFAM" id="SSF56059">
    <property type="entry name" value="Glutathione synthetase ATP-binding domain-like"/>
    <property type="match status" value="1"/>
</dbReference>
<name>A0ABD0K6B6_9CAEN</name>
<dbReference type="InterPro" id="IPR051437">
    <property type="entry name" value="TTLL_monoglycylase"/>
</dbReference>
<dbReference type="GO" id="GO:0005524">
    <property type="term" value="F:ATP binding"/>
    <property type="evidence" value="ECO:0007669"/>
    <property type="project" value="UniProtKB-UniRule"/>
</dbReference>
<feature type="domain" description="ATP-grasp" evidence="9">
    <location>
        <begin position="755"/>
        <end position="799"/>
    </location>
</feature>
<dbReference type="PANTHER" id="PTHR45870:SF2">
    <property type="entry name" value="TUBULIN MONOGLYCYLASE TTLL3"/>
    <property type="match status" value="1"/>
</dbReference>
<feature type="compositionally biased region" description="Polar residues" evidence="8">
    <location>
        <begin position="58"/>
        <end position="74"/>
    </location>
</feature>
<dbReference type="AlphaFoldDB" id="A0ABD0K6B6"/>
<accession>A0ABD0K6B6</accession>
<feature type="region of interest" description="Disordered" evidence="8">
    <location>
        <begin position="237"/>
        <end position="309"/>
    </location>
</feature>
<reference evidence="10 11" key="1">
    <citation type="journal article" date="2023" name="Sci. Data">
        <title>Genome assembly of the Korean intertidal mud-creeper Batillaria attramentaria.</title>
        <authorList>
            <person name="Patra A.K."/>
            <person name="Ho P.T."/>
            <person name="Jun S."/>
            <person name="Lee S.J."/>
            <person name="Kim Y."/>
            <person name="Won Y.J."/>
        </authorList>
    </citation>
    <scope>NUCLEOTIDE SEQUENCE [LARGE SCALE GENOMIC DNA]</scope>
    <source>
        <strain evidence="10">Wonlab-2016</strain>
    </source>
</reference>
<dbReference type="GO" id="GO:0005856">
    <property type="term" value="C:cytoskeleton"/>
    <property type="evidence" value="ECO:0007669"/>
    <property type="project" value="UniProtKB-SubCell"/>
</dbReference>
<dbReference type="Proteomes" id="UP001519460">
    <property type="component" value="Unassembled WGS sequence"/>
</dbReference>
<evidence type="ECO:0000256" key="8">
    <source>
        <dbReference type="SAM" id="MobiDB-lite"/>
    </source>
</evidence>
<protein>
    <recommendedName>
        <fullName evidence="9">ATP-grasp domain-containing protein</fullName>
    </recommendedName>
</protein>
<evidence type="ECO:0000256" key="2">
    <source>
        <dbReference type="ARBA" id="ARBA00022490"/>
    </source>
</evidence>
<sequence length="1169" mass="131551">MGRRKPYVAQELTFAPKISRTSKRIALRLSEHLDTKGVPRFMQATKSKKLTLEPITSVPITNRSNKENQSSRISPSDVALEPTFLPSRPVLPSLSPDGSGEGGVNPTSTRNTFAVSSFVGCADLEDVKTVDPFNNAMSKNAYLPPRALQLDENVFTFRPKVSSASVRIAESLGTDFMSRQQMHLEKQKRLLEQSSQQVRLPAHLSSQRRRDAREFENLNNNALHSDSGDAEIDALAPDTEDTAGRDTYTSDDMRDPSHSMGMGTGGKADDDEEPSSSGLQRLLSEGELADSLTRSKTMPPTLGRPKLNRKLSTFNDGERLHKAKEMVDKAIKYRKVFTIQGGYSSIRHSLRRRDDQPKIPPWEEEDGVYGIMSRMLRNTNPSFFWVLKRDVIDYRFLNRDQMVNHYCKAGSFTTKVGLCVNMKNVPWYDDADPDQFFPRCYRLSHDEDKQAFIDDFRMTACMNILKMAVLQDMDDPRFAKPPNKKGKKRVLVPLRILETAILQCEKFLAEREHEDIDKLDHETYVLSDAQWDDLINWYYQLANEDGVIVQLSPTILGQAESLINRLKTKCPQFEMDGVQNVWIVKPGAKSRGRGITCYKRLDEMLKLVNANVVKKDGKYVVQKYMERPLLIYNTKFDIRQWFLVTDWNPLTLWFYQDSYLRFCSQQYTLDDFNQAIHLSNNAIQKYCKNGPRSSQLPPENMWTHEEFKDYLKSRKHPNAWEEIIYPGMKKAIICSLLCTQDLVEYRKQSFELYGADFMLTEDLQPWLIEINSSPSMEASTSVTARLCHQVLDDTIKVVLDRRYDRNCDVGAFELAYKQPVVTVPPYIGISLCVEGQGIKKTGAANIRRGIDAKEPDPLFTPRPTLRQIYGGGERQKEDAGSKKTSAGLAGANSTSTNATSSTRKESDTPDNVVQVDGKSTSRFRVTSENGSRTERSDPPKAQSELKVPNTQTFPPSSGVYVYNQPLVTDIGNRRIVSKTSVSSNYPIPSTHSSGHGNSRSLVVNNVESTDLKTFKPAKGNDDYKLVSFPPAQKVKRTIKVMAPDVGPKGSRGSSKQGKKGGNRLKGGNYTIRFPRVPYASISVELPPGTSDVPVPVGPPKLRYFSNPRSQENLYNVGLSPYVTAAVRRLPPVKVHVINPRLNITGHRSDSNSGQVATPEGAECDDDDVH</sequence>
<dbReference type="FunFam" id="3.30.470.20:FF:000032">
    <property type="entry name" value="tubulin monoglycylase TTLL3 isoform X2"/>
    <property type="match status" value="1"/>
</dbReference>
<feature type="region of interest" description="Disordered" evidence="8">
    <location>
        <begin position="1042"/>
        <end position="1068"/>
    </location>
</feature>
<evidence type="ECO:0000256" key="5">
    <source>
        <dbReference type="ARBA" id="ARBA00022840"/>
    </source>
</evidence>
<feature type="region of interest" description="Disordered" evidence="8">
    <location>
        <begin position="1143"/>
        <end position="1169"/>
    </location>
</feature>
<organism evidence="10 11">
    <name type="scientific">Batillaria attramentaria</name>
    <dbReference type="NCBI Taxonomy" id="370345"/>
    <lineage>
        <taxon>Eukaryota</taxon>
        <taxon>Metazoa</taxon>
        <taxon>Spiralia</taxon>
        <taxon>Lophotrochozoa</taxon>
        <taxon>Mollusca</taxon>
        <taxon>Gastropoda</taxon>
        <taxon>Caenogastropoda</taxon>
        <taxon>Sorbeoconcha</taxon>
        <taxon>Cerithioidea</taxon>
        <taxon>Batillariidae</taxon>
        <taxon>Batillaria</taxon>
    </lineage>
</organism>
<dbReference type="InterPro" id="IPR011761">
    <property type="entry name" value="ATP-grasp"/>
</dbReference>
<comment type="subcellular location">
    <subcellularLocation>
        <location evidence="1">Cytoplasm</location>
        <location evidence="1">Cytoskeleton</location>
    </subcellularLocation>
</comment>
<feature type="region of interest" description="Disordered" evidence="8">
    <location>
        <begin position="55"/>
        <end position="108"/>
    </location>
</feature>
<dbReference type="PROSITE" id="PS51221">
    <property type="entry name" value="TTL"/>
    <property type="match status" value="1"/>
</dbReference>
<evidence type="ECO:0000256" key="6">
    <source>
        <dbReference type="ARBA" id="ARBA00023212"/>
    </source>
</evidence>
<keyword evidence="5 7" id="KW-0067">ATP-binding</keyword>
<feature type="non-terminal residue" evidence="10">
    <location>
        <position position="1169"/>
    </location>
</feature>
<evidence type="ECO:0000256" key="4">
    <source>
        <dbReference type="ARBA" id="ARBA00022741"/>
    </source>
</evidence>
<dbReference type="PANTHER" id="PTHR45870">
    <property type="entry name" value="TUBULIN MONOGLYCYLASE TTLL3"/>
    <property type="match status" value="1"/>
</dbReference>
<evidence type="ECO:0000259" key="9">
    <source>
        <dbReference type="PROSITE" id="PS50975"/>
    </source>
</evidence>
<gene>
    <name evidence="10" type="ORF">BaRGS_00025930</name>
</gene>
<keyword evidence="2" id="KW-0963">Cytoplasm</keyword>
<keyword evidence="11" id="KW-1185">Reference proteome</keyword>